<name>A0A0E9VP12_ANGAN</name>
<reference evidence="1" key="2">
    <citation type="journal article" date="2015" name="Fish Shellfish Immunol.">
        <title>Early steps in the European eel (Anguilla anguilla)-Vibrio vulnificus interaction in the gills: Role of the RtxA13 toxin.</title>
        <authorList>
            <person name="Callol A."/>
            <person name="Pajuelo D."/>
            <person name="Ebbesson L."/>
            <person name="Teles M."/>
            <person name="MacKenzie S."/>
            <person name="Amaro C."/>
        </authorList>
    </citation>
    <scope>NUCLEOTIDE SEQUENCE</scope>
</reference>
<dbReference type="EMBL" id="GBXM01083552">
    <property type="protein sequence ID" value="JAH25025.1"/>
    <property type="molecule type" value="Transcribed_RNA"/>
</dbReference>
<reference evidence="1" key="1">
    <citation type="submission" date="2014-11" db="EMBL/GenBank/DDBJ databases">
        <authorList>
            <person name="Amaro Gonzalez C."/>
        </authorList>
    </citation>
    <scope>NUCLEOTIDE SEQUENCE</scope>
</reference>
<proteinExistence type="predicted"/>
<protein>
    <submittedName>
        <fullName evidence="1">Uncharacterized protein</fullName>
    </submittedName>
</protein>
<organism evidence="1">
    <name type="scientific">Anguilla anguilla</name>
    <name type="common">European freshwater eel</name>
    <name type="synonym">Muraena anguilla</name>
    <dbReference type="NCBI Taxonomy" id="7936"/>
    <lineage>
        <taxon>Eukaryota</taxon>
        <taxon>Metazoa</taxon>
        <taxon>Chordata</taxon>
        <taxon>Craniata</taxon>
        <taxon>Vertebrata</taxon>
        <taxon>Euteleostomi</taxon>
        <taxon>Actinopterygii</taxon>
        <taxon>Neopterygii</taxon>
        <taxon>Teleostei</taxon>
        <taxon>Anguilliformes</taxon>
        <taxon>Anguillidae</taxon>
        <taxon>Anguilla</taxon>
    </lineage>
</organism>
<accession>A0A0E9VP12</accession>
<dbReference type="AlphaFoldDB" id="A0A0E9VP12"/>
<evidence type="ECO:0000313" key="1">
    <source>
        <dbReference type="EMBL" id="JAH79751.1"/>
    </source>
</evidence>
<dbReference type="EMBL" id="GBXM01028826">
    <property type="protein sequence ID" value="JAH79751.1"/>
    <property type="molecule type" value="Transcribed_RNA"/>
</dbReference>
<sequence length="26" mass="2906">MTFCFTLLHLSCNLILPANGCFYGNL</sequence>